<organism evidence="2">
    <name type="scientific">Tanacetum cinerariifolium</name>
    <name type="common">Dalmatian daisy</name>
    <name type="synonym">Chrysanthemum cinerariifolium</name>
    <dbReference type="NCBI Taxonomy" id="118510"/>
    <lineage>
        <taxon>Eukaryota</taxon>
        <taxon>Viridiplantae</taxon>
        <taxon>Streptophyta</taxon>
        <taxon>Embryophyta</taxon>
        <taxon>Tracheophyta</taxon>
        <taxon>Spermatophyta</taxon>
        <taxon>Magnoliopsida</taxon>
        <taxon>eudicotyledons</taxon>
        <taxon>Gunneridae</taxon>
        <taxon>Pentapetalae</taxon>
        <taxon>asterids</taxon>
        <taxon>campanulids</taxon>
        <taxon>Asterales</taxon>
        <taxon>Asteraceae</taxon>
        <taxon>Asteroideae</taxon>
        <taxon>Anthemideae</taxon>
        <taxon>Anthemidinae</taxon>
        <taxon>Tanacetum</taxon>
    </lineage>
</organism>
<feature type="region of interest" description="Disordered" evidence="1">
    <location>
        <begin position="86"/>
        <end position="113"/>
    </location>
</feature>
<accession>A0A699URT0</accession>
<sequence>ILLAESQRNTTDPSVAVTDSLPTDYDFADESLVCSTPLHPLKYLDGVEPISGLKTIKSILRSKSTFKAETLKGVIINEPSSALAKDNKSSLASKVNSTPSGKLKSVEIKDDPP</sequence>
<name>A0A699URT0_TANCI</name>
<dbReference type="EMBL" id="BKCJ011350823">
    <property type="protein sequence ID" value="GFD24231.1"/>
    <property type="molecule type" value="Genomic_DNA"/>
</dbReference>
<feature type="compositionally biased region" description="Polar residues" evidence="1">
    <location>
        <begin position="89"/>
        <end position="100"/>
    </location>
</feature>
<evidence type="ECO:0000313" key="2">
    <source>
        <dbReference type="EMBL" id="GFD24231.1"/>
    </source>
</evidence>
<comment type="caution">
    <text evidence="2">The sequence shown here is derived from an EMBL/GenBank/DDBJ whole genome shotgun (WGS) entry which is preliminary data.</text>
</comment>
<evidence type="ECO:0000256" key="1">
    <source>
        <dbReference type="SAM" id="MobiDB-lite"/>
    </source>
</evidence>
<reference evidence="2" key="1">
    <citation type="journal article" date="2019" name="Sci. Rep.">
        <title>Draft genome of Tanacetum cinerariifolium, the natural source of mosquito coil.</title>
        <authorList>
            <person name="Yamashiro T."/>
            <person name="Shiraishi A."/>
            <person name="Satake H."/>
            <person name="Nakayama K."/>
        </authorList>
    </citation>
    <scope>NUCLEOTIDE SEQUENCE</scope>
</reference>
<gene>
    <name evidence="2" type="ORF">Tci_896200</name>
</gene>
<feature type="compositionally biased region" description="Basic and acidic residues" evidence="1">
    <location>
        <begin position="104"/>
        <end position="113"/>
    </location>
</feature>
<proteinExistence type="predicted"/>
<feature type="non-terminal residue" evidence="2">
    <location>
        <position position="1"/>
    </location>
</feature>
<dbReference type="AlphaFoldDB" id="A0A699URT0"/>
<protein>
    <submittedName>
        <fullName evidence="2">Uncharacterized protein</fullName>
    </submittedName>
</protein>
<feature type="non-terminal residue" evidence="2">
    <location>
        <position position="113"/>
    </location>
</feature>